<keyword evidence="3" id="KW-1185">Reference proteome</keyword>
<dbReference type="Pfam" id="PF22691">
    <property type="entry name" value="Thiolase_C_1"/>
    <property type="match status" value="1"/>
</dbReference>
<evidence type="ECO:0000313" key="2">
    <source>
        <dbReference type="EMBL" id="MBL7627315.1"/>
    </source>
</evidence>
<dbReference type="PANTHER" id="PTHR42870:SF1">
    <property type="entry name" value="NON-SPECIFIC LIPID-TRANSFER PROTEIN-LIKE 2"/>
    <property type="match status" value="1"/>
</dbReference>
<dbReference type="InterPro" id="IPR002155">
    <property type="entry name" value="Thiolase"/>
</dbReference>
<dbReference type="EMBL" id="JAEACQ010000159">
    <property type="protein sequence ID" value="MBL7627315.1"/>
    <property type="molecule type" value="Genomic_DNA"/>
</dbReference>
<feature type="domain" description="Thiolase C-terminal" evidence="1">
    <location>
        <begin position="256"/>
        <end position="369"/>
    </location>
</feature>
<accession>A0A937UPJ0</accession>
<reference evidence="2" key="1">
    <citation type="submission" date="2020-12" db="EMBL/GenBank/DDBJ databases">
        <title>Genomic characterization of non-nitrogen-fixing Frankia strains.</title>
        <authorList>
            <person name="Carlos-Shanley C."/>
            <person name="Guerra T."/>
            <person name="Hahn D."/>
        </authorList>
    </citation>
    <scope>NUCLEOTIDE SEQUENCE</scope>
    <source>
        <strain evidence="2">CN6</strain>
    </source>
</reference>
<dbReference type="SUPFAM" id="SSF53901">
    <property type="entry name" value="Thiolase-like"/>
    <property type="match status" value="2"/>
</dbReference>
<gene>
    <name evidence="2" type="ORF">I7412_09075</name>
</gene>
<dbReference type="AlphaFoldDB" id="A0A937UPJ0"/>
<dbReference type="RefSeq" id="WP_203003087.1">
    <property type="nucleotide sequence ID" value="NZ_JADWYU010000097.1"/>
</dbReference>
<name>A0A937UPJ0_9ACTN</name>
<dbReference type="Gene3D" id="3.40.47.10">
    <property type="match status" value="1"/>
</dbReference>
<protein>
    <submittedName>
        <fullName evidence="2">Lipid-transfer protein</fullName>
    </submittedName>
</protein>
<dbReference type="InterPro" id="IPR055140">
    <property type="entry name" value="Thiolase_C_2"/>
</dbReference>
<dbReference type="PANTHER" id="PTHR42870">
    <property type="entry name" value="ACETYL-COA C-ACETYLTRANSFERASE"/>
    <property type="match status" value="1"/>
</dbReference>
<dbReference type="PIRSF" id="PIRSF000429">
    <property type="entry name" value="Ac-CoA_Ac_transf"/>
    <property type="match status" value="1"/>
</dbReference>
<dbReference type="Proteomes" id="UP000604475">
    <property type="component" value="Unassembled WGS sequence"/>
</dbReference>
<sequence>MAASAKAAIVGIGQTEFSKNSGRSELQLAAEAVRAALADAGLSGRDVDGTVTFTQDTNDELALARAVGIEEIRWASRTPFGGGGASATVEHAAAAVISGMANVVVVYRAFNERSGHRFGQPAQQARSAGFNFYLPYGLDAPTKMYSLWFQRYMHVYGLTNADFGLYSVVARRHAATNPNAWFHGKPITLADHQNSRWIVEPILRLLDCCQESDGGVALVVTTAERARDLRQPLVTVEAATQGNVIDGDVLFNYYHPDIARFPEAEMGARILYETTGLGPADIDVAMLYENFSPVVFYQLEAYGFCKPGEARDFIADGHIDLDGTIPVNTHGGLLGEAYIHGVNNILEAVRQLRGTAANQVSDVRHVLAAAGRSAIILGRGA</sequence>
<evidence type="ECO:0000313" key="3">
    <source>
        <dbReference type="Proteomes" id="UP000604475"/>
    </source>
</evidence>
<dbReference type="NCBIfam" id="NF005892">
    <property type="entry name" value="PRK07855.1"/>
    <property type="match status" value="1"/>
</dbReference>
<organism evidence="2 3">
    <name type="scientific">Frankia nepalensis</name>
    <dbReference type="NCBI Taxonomy" id="1836974"/>
    <lineage>
        <taxon>Bacteria</taxon>
        <taxon>Bacillati</taxon>
        <taxon>Actinomycetota</taxon>
        <taxon>Actinomycetes</taxon>
        <taxon>Frankiales</taxon>
        <taxon>Frankiaceae</taxon>
        <taxon>Frankia</taxon>
    </lineage>
</organism>
<dbReference type="InterPro" id="IPR016039">
    <property type="entry name" value="Thiolase-like"/>
</dbReference>
<proteinExistence type="predicted"/>
<comment type="caution">
    <text evidence="2">The sequence shown here is derived from an EMBL/GenBank/DDBJ whole genome shotgun (WGS) entry which is preliminary data.</text>
</comment>
<dbReference type="CDD" id="cd00829">
    <property type="entry name" value="SCP-x_thiolase"/>
    <property type="match status" value="1"/>
</dbReference>
<dbReference type="GO" id="GO:0016747">
    <property type="term" value="F:acyltransferase activity, transferring groups other than amino-acyl groups"/>
    <property type="evidence" value="ECO:0007669"/>
    <property type="project" value="InterPro"/>
</dbReference>
<evidence type="ECO:0000259" key="1">
    <source>
        <dbReference type="Pfam" id="PF22691"/>
    </source>
</evidence>